<evidence type="ECO:0000313" key="3">
    <source>
        <dbReference type="Proteomes" id="UP000184036"/>
    </source>
</evidence>
<keyword evidence="1" id="KW-0732">Signal</keyword>
<protein>
    <submittedName>
        <fullName evidence="2">Uncharacterized protein</fullName>
    </submittedName>
</protein>
<reference evidence="3" key="1">
    <citation type="submission" date="2016-11" db="EMBL/GenBank/DDBJ databases">
        <authorList>
            <person name="Varghese N."/>
            <person name="Submissions S."/>
        </authorList>
    </citation>
    <scope>NUCLEOTIDE SEQUENCE [LARGE SCALE GENOMIC DNA]</scope>
    <source>
        <strain evidence="3">DSM 19741</strain>
    </source>
</reference>
<feature type="signal peptide" evidence="1">
    <location>
        <begin position="1"/>
        <end position="22"/>
    </location>
</feature>
<keyword evidence="3" id="KW-1185">Reference proteome</keyword>
<dbReference type="RefSeq" id="WP_072990935.1">
    <property type="nucleotide sequence ID" value="NZ_FQWE01000005.1"/>
</dbReference>
<dbReference type="OrthoDB" id="1349400at2"/>
<evidence type="ECO:0000256" key="1">
    <source>
        <dbReference type="SAM" id="SignalP"/>
    </source>
</evidence>
<dbReference type="STRING" id="271157.SAMN05444396_105116"/>
<dbReference type="EMBL" id="FQWE01000005">
    <property type="protein sequence ID" value="SHG15671.1"/>
    <property type="molecule type" value="Genomic_DNA"/>
</dbReference>
<accession>A0A1M5HID9</accession>
<feature type="chain" id="PRO_5012070230" evidence="1">
    <location>
        <begin position="23"/>
        <end position="144"/>
    </location>
</feature>
<sequence length="144" mass="15658">MKNKIQFLQFIAMLFISFSTYSQVTASVQNLQYTNNGQATISAANCGNLDFGTSTSTSINLGINLSKPNGQVVGLSDLRVYTQKSSSDSRIERSWGQIQESSWNTLVQPNTRQASANFSINSSDFNVSGGILFVVFKSSGGTEY</sequence>
<proteinExistence type="predicted"/>
<name>A0A1M5HID9_9FLAO</name>
<evidence type="ECO:0000313" key="2">
    <source>
        <dbReference type="EMBL" id="SHG15671.1"/>
    </source>
</evidence>
<dbReference type="Proteomes" id="UP000184036">
    <property type="component" value="Unassembled WGS sequence"/>
</dbReference>
<organism evidence="2 3">
    <name type="scientific">Flavobacterium segetis</name>
    <dbReference type="NCBI Taxonomy" id="271157"/>
    <lineage>
        <taxon>Bacteria</taxon>
        <taxon>Pseudomonadati</taxon>
        <taxon>Bacteroidota</taxon>
        <taxon>Flavobacteriia</taxon>
        <taxon>Flavobacteriales</taxon>
        <taxon>Flavobacteriaceae</taxon>
        <taxon>Flavobacterium</taxon>
    </lineage>
</organism>
<gene>
    <name evidence="2" type="ORF">SAMN05444396_105116</name>
</gene>
<dbReference type="AlphaFoldDB" id="A0A1M5HID9"/>